<dbReference type="InterPro" id="IPR029058">
    <property type="entry name" value="AB_hydrolase_fold"/>
</dbReference>
<evidence type="ECO:0000313" key="2">
    <source>
        <dbReference type="EMBL" id="EEQ95985.1"/>
    </source>
</evidence>
<evidence type="ECO:0000313" key="3">
    <source>
        <dbReference type="Proteomes" id="UP000004386"/>
    </source>
</evidence>
<dbReference type="PANTHER" id="PTHR43433:SF5">
    <property type="entry name" value="AB HYDROLASE-1 DOMAIN-CONTAINING PROTEIN"/>
    <property type="match status" value="1"/>
</dbReference>
<dbReference type="Gene3D" id="3.40.50.1820">
    <property type="entry name" value="alpha/beta hydrolase"/>
    <property type="match status" value="1"/>
</dbReference>
<protein>
    <submittedName>
        <fullName evidence="2">Hydrolase, alpha/beta hydrolase fold family protein</fullName>
    </submittedName>
</protein>
<feature type="domain" description="AB hydrolase-1" evidence="1">
    <location>
        <begin position="70"/>
        <end position="185"/>
    </location>
</feature>
<dbReference type="Proteomes" id="UP000004386">
    <property type="component" value="Unassembled WGS sequence"/>
</dbReference>
<comment type="caution">
    <text evidence="2">The sequence shown here is derived from an EMBL/GenBank/DDBJ whole genome shotgun (WGS) entry which is preliminary data.</text>
</comment>
<dbReference type="PRINTS" id="PR00111">
    <property type="entry name" value="ABHYDROLASE"/>
</dbReference>
<accession>C4WKF4</accession>
<gene>
    <name evidence="2" type="ORF">OINT_1001392</name>
</gene>
<dbReference type="EMBL" id="ACQA01000001">
    <property type="protein sequence ID" value="EEQ95985.1"/>
    <property type="molecule type" value="Genomic_DNA"/>
</dbReference>
<dbReference type="GO" id="GO:0046503">
    <property type="term" value="P:glycerolipid catabolic process"/>
    <property type="evidence" value="ECO:0007669"/>
    <property type="project" value="TreeGrafter"/>
</dbReference>
<dbReference type="PANTHER" id="PTHR43433">
    <property type="entry name" value="HYDROLASE, ALPHA/BETA FOLD FAMILY PROTEIN"/>
    <property type="match status" value="1"/>
</dbReference>
<dbReference type="AlphaFoldDB" id="C4WKF4"/>
<dbReference type="GO" id="GO:0004806">
    <property type="term" value="F:triacylglycerol lipase activity"/>
    <property type="evidence" value="ECO:0007669"/>
    <property type="project" value="TreeGrafter"/>
</dbReference>
<dbReference type="InterPro" id="IPR000073">
    <property type="entry name" value="AB_hydrolase_1"/>
</dbReference>
<evidence type="ECO:0000259" key="1">
    <source>
        <dbReference type="Pfam" id="PF00561"/>
    </source>
</evidence>
<proteinExistence type="predicted"/>
<organism evidence="2 3">
    <name type="scientific">Brucella intermedia LMG 3301</name>
    <dbReference type="NCBI Taxonomy" id="641118"/>
    <lineage>
        <taxon>Bacteria</taxon>
        <taxon>Pseudomonadati</taxon>
        <taxon>Pseudomonadota</taxon>
        <taxon>Alphaproteobacteria</taxon>
        <taxon>Hyphomicrobiales</taxon>
        <taxon>Brucellaceae</taxon>
        <taxon>Brucella/Ochrobactrum group</taxon>
        <taxon>Brucella</taxon>
    </lineage>
</organism>
<name>C4WKF4_9HYPH</name>
<dbReference type="Pfam" id="PF00561">
    <property type="entry name" value="Abhydrolase_1"/>
    <property type="match status" value="1"/>
</dbReference>
<dbReference type="InterPro" id="IPR050471">
    <property type="entry name" value="AB_hydrolase"/>
</dbReference>
<dbReference type="HOGENOM" id="CLU_020336_50_5_5"/>
<sequence>MLAGPDRCQVFPAKTEPLCLSVLRIFLMQRLRTLARKCSKRNKELSALDIEYFEHDGLRLAYRQDGEGDPILLIHGFASSSLVNWVSPGWFRTLTEAGYRVIAIDNRGHGLSAKPHDADEYTPTKMAADAAALLDHLGIEKAHVMGYSMGARISAFLALEHPERVHSAVFGGLGIGMVTGAGDWEPIGEALLAEDPTTIMHPRGQMFRKFADQTRSDRIALAACVITSKELVPAAAIARIMQPILVAVGTTDDIAGSAQELADLLPNGQAVDIPGRDHMLAVGDKVYKQAVLGFLKENPL</sequence>
<dbReference type="SUPFAM" id="SSF53474">
    <property type="entry name" value="alpha/beta-Hydrolases"/>
    <property type="match status" value="1"/>
</dbReference>
<keyword evidence="2" id="KW-0378">Hydrolase</keyword>
<reference evidence="2 3" key="1">
    <citation type="submission" date="2009-05" db="EMBL/GenBank/DDBJ databases">
        <authorList>
            <person name="Setubal J.C."/>
            <person name="Boyle S."/>
            <person name="Crasta O.R."/>
            <person name="Gillespie J.J."/>
            <person name="Kenyon R.W."/>
            <person name="Lu J."/>
            <person name="Mane S."/>
            <person name="Nagrani S."/>
            <person name="Shallom J.M."/>
            <person name="Shallom S."/>
            <person name="Shukla M."/>
            <person name="Snyder E.E."/>
            <person name="Sobral B.W."/>
            <person name="Wattam A.R."/>
            <person name="Will R."/>
            <person name="Williams K."/>
            <person name="Yoo H."/>
            <person name="Munk C."/>
            <person name="Tapia R."/>
            <person name="Green L."/>
            <person name="Rogers Y."/>
            <person name="Detter J.C."/>
            <person name="Bruce D."/>
            <person name="Brettin T.S."/>
            <person name="Tsolis R."/>
        </authorList>
    </citation>
    <scope>NUCLEOTIDE SEQUENCE [LARGE SCALE GENOMIC DNA]</scope>
    <source>
        <strain evidence="2 3">LMG 3301</strain>
    </source>
</reference>